<protein>
    <submittedName>
        <fullName evidence="1">Uncharacterized protein</fullName>
    </submittedName>
</protein>
<dbReference type="VEuPathDB" id="FungiDB:TSTA_002930"/>
<gene>
    <name evidence="1" type="ORF">TSTA_002930</name>
</gene>
<accession>B8MS97</accession>
<dbReference type="HOGENOM" id="CLU_2795679_0_0_1"/>
<name>B8MS97_TALSN</name>
<dbReference type="InParanoid" id="B8MS97"/>
<reference evidence="2" key="1">
    <citation type="journal article" date="2015" name="Genome Announc.">
        <title>Genome sequence of the AIDS-associated pathogen Penicillium marneffei (ATCC18224) and its near taxonomic relative Talaromyces stipitatus (ATCC10500).</title>
        <authorList>
            <person name="Nierman W.C."/>
            <person name="Fedorova-Abrams N.D."/>
            <person name="Andrianopoulos A."/>
        </authorList>
    </citation>
    <scope>NUCLEOTIDE SEQUENCE [LARGE SCALE GENOMIC DNA]</scope>
    <source>
        <strain evidence="2">ATCC 10500 / CBS 375.48 / QM 6759 / NRRL 1006</strain>
    </source>
</reference>
<proteinExistence type="predicted"/>
<organism evidence="1 2">
    <name type="scientific">Talaromyces stipitatus (strain ATCC 10500 / CBS 375.48 / QM 6759 / NRRL 1006)</name>
    <name type="common">Penicillium stipitatum</name>
    <dbReference type="NCBI Taxonomy" id="441959"/>
    <lineage>
        <taxon>Eukaryota</taxon>
        <taxon>Fungi</taxon>
        <taxon>Dikarya</taxon>
        <taxon>Ascomycota</taxon>
        <taxon>Pezizomycotina</taxon>
        <taxon>Eurotiomycetes</taxon>
        <taxon>Eurotiomycetidae</taxon>
        <taxon>Eurotiales</taxon>
        <taxon>Trichocomaceae</taxon>
        <taxon>Talaromyces</taxon>
        <taxon>Talaromyces sect. Talaromyces</taxon>
    </lineage>
</organism>
<dbReference type="GeneID" id="8097990"/>
<evidence type="ECO:0000313" key="1">
    <source>
        <dbReference type="EMBL" id="EED12230.1"/>
    </source>
</evidence>
<dbReference type="Proteomes" id="UP000001745">
    <property type="component" value="Unassembled WGS sequence"/>
</dbReference>
<evidence type="ECO:0000313" key="2">
    <source>
        <dbReference type="Proteomes" id="UP000001745"/>
    </source>
</evidence>
<sequence>MVQQRIEREVIILCDSQAAIQAINGSIAENGTSSGARVSWLFAKSRHTRELRVMSEQTEQQKRQLDGD</sequence>
<dbReference type="RefSeq" id="XP_002487884.1">
    <property type="nucleotide sequence ID" value="XM_002487839.1"/>
</dbReference>
<keyword evidence="2" id="KW-1185">Reference proteome</keyword>
<dbReference type="AlphaFoldDB" id="B8MS97"/>
<dbReference type="EMBL" id="EQ962660">
    <property type="protein sequence ID" value="EED12230.1"/>
    <property type="molecule type" value="Genomic_DNA"/>
</dbReference>